<evidence type="ECO:0000313" key="1">
    <source>
        <dbReference type="EMBL" id="GAG15464.1"/>
    </source>
</evidence>
<proteinExistence type="predicted"/>
<feature type="non-terminal residue" evidence="1">
    <location>
        <position position="1"/>
    </location>
</feature>
<reference evidence="1" key="1">
    <citation type="journal article" date="2014" name="Front. Microbiol.">
        <title>High frequency of phylogenetically diverse reductive dehalogenase-homologous genes in deep subseafloor sedimentary metagenomes.</title>
        <authorList>
            <person name="Kawai M."/>
            <person name="Futagami T."/>
            <person name="Toyoda A."/>
            <person name="Takaki Y."/>
            <person name="Nishi S."/>
            <person name="Hori S."/>
            <person name="Arai W."/>
            <person name="Tsubouchi T."/>
            <person name="Morono Y."/>
            <person name="Uchiyama I."/>
            <person name="Ito T."/>
            <person name="Fujiyama A."/>
            <person name="Inagaki F."/>
            <person name="Takami H."/>
        </authorList>
    </citation>
    <scope>NUCLEOTIDE SEQUENCE</scope>
    <source>
        <strain evidence="1">Expedition CK06-06</strain>
    </source>
</reference>
<name>X0VBL6_9ZZZZ</name>
<comment type="caution">
    <text evidence="1">The sequence shown here is derived from an EMBL/GenBank/DDBJ whole genome shotgun (WGS) entry which is preliminary data.</text>
</comment>
<gene>
    <name evidence="1" type="ORF">S01H1_56030</name>
</gene>
<organism evidence="1">
    <name type="scientific">marine sediment metagenome</name>
    <dbReference type="NCBI Taxonomy" id="412755"/>
    <lineage>
        <taxon>unclassified sequences</taxon>
        <taxon>metagenomes</taxon>
        <taxon>ecological metagenomes</taxon>
    </lineage>
</organism>
<dbReference type="EMBL" id="BARS01036452">
    <property type="protein sequence ID" value="GAG15464.1"/>
    <property type="molecule type" value="Genomic_DNA"/>
</dbReference>
<accession>X0VBL6</accession>
<protein>
    <submittedName>
        <fullName evidence="1">Uncharacterized protein</fullName>
    </submittedName>
</protein>
<sequence>PDSSYTATTIQSKQIKAPGKIIDMKLSQNYTMMQSMYHPG</sequence>
<dbReference type="AlphaFoldDB" id="X0VBL6"/>